<dbReference type="EMBL" id="AMEP01000060">
    <property type="protein sequence ID" value="EKY02066.1"/>
    <property type="molecule type" value="Genomic_DNA"/>
</dbReference>
<keyword evidence="3" id="KW-1185">Reference proteome</keyword>
<keyword evidence="1" id="KW-0472">Membrane</keyword>
<dbReference type="HOGENOM" id="CLU_2937890_0_0_10"/>
<gene>
    <name evidence="2" type="ORF">HMPREF9151_00873</name>
</gene>
<evidence type="ECO:0000313" key="3">
    <source>
        <dbReference type="Proteomes" id="UP000010433"/>
    </source>
</evidence>
<dbReference type="AlphaFoldDB" id="L1NFG0"/>
<reference evidence="2 3" key="1">
    <citation type="submission" date="2012-05" db="EMBL/GenBank/DDBJ databases">
        <authorList>
            <person name="Weinstock G."/>
            <person name="Sodergren E."/>
            <person name="Lobos E.A."/>
            <person name="Fulton L."/>
            <person name="Fulton R."/>
            <person name="Courtney L."/>
            <person name="Fronick C."/>
            <person name="O'Laughlin M."/>
            <person name="Godfrey J."/>
            <person name="Wilson R.M."/>
            <person name="Miner T."/>
            <person name="Farmer C."/>
            <person name="Delehaunty K."/>
            <person name="Cordes M."/>
            <person name="Minx P."/>
            <person name="Tomlinson C."/>
            <person name="Chen J."/>
            <person name="Wollam A."/>
            <person name="Pepin K.H."/>
            <person name="Bhonagiri V."/>
            <person name="Zhang X."/>
            <person name="Suruliraj S."/>
            <person name="Warren W."/>
            <person name="Mitreva M."/>
            <person name="Mardis E.R."/>
            <person name="Wilson R.K."/>
        </authorList>
    </citation>
    <scope>NUCLEOTIDE SEQUENCE [LARGE SCALE GENOMIC DNA]</scope>
    <source>
        <strain evidence="2 3">F0055</strain>
    </source>
</reference>
<keyword evidence="1" id="KW-0812">Transmembrane</keyword>
<protein>
    <submittedName>
        <fullName evidence="2">Uncharacterized protein</fullName>
    </submittedName>
</protein>
<evidence type="ECO:0000256" key="1">
    <source>
        <dbReference type="SAM" id="Phobius"/>
    </source>
</evidence>
<proteinExistence type="predicted"/>
<evidence type="ECO:0000313" key="2">
    <source>
        <dbReference type="EMBL" id="EKY02066.1"/>
    </source>
</evidence>
<dbReference type="STRING" id="1127699.HMPREF9151_00873"/>
<feature type="transmembrane region" description="Helical" evidence="1">
    <location>
        <begin position="35"/>
        <end position="53"/>
    </location>
</feature>
<name>L1NFG0_9BACT</name>
<dbReference type="Proteomes" id="UP000010433">
    <property type="component" value="Unassembled WGS sequence"/>
</dbReference>
<organism evidence="2 3">
    <name type="scientific">Hoylesella saccharolytica F0055</name>
    <dbReference type="NCBI Taxonomy" id="1127699"/>
    <lineage>
        <taxon>Bacteria</taxon>
        <taxon>Pseudomonadati</taxon>
        <taxon>Bacteroidota</taxon>
        <taxon>Bacteroidia</taxon>
        <taxon>Bacteroidales</taxon>
        <taxon>Prevotellaceae</taxon>
        <taxon>Hoylesella</taxon>
    </lineage>
</organism>
<comment type="caution">
    <text evidence="2">The sequence shown here is derived from an EMBL/GenBank/DDBJ whole genome shotgun (WGS) entry which is preliminary data.</text>
</comment>
<keyword evidence="1" id="KW-1133">Transmembrane helix</keyword>
<accession>L1NFG0</accession>
<sequence>MSCKSIAFRRQNLCFWHLKDDVLQPESIAFVNQSIIFRLFILFALIFLLSLSLKSLQGLY</sequence>